<evidence type="ECO:0000313" key="4">
    <source>
        <dbReference type="Proteomes" id="UP000320359"/>
    </source>
</evidence>
<dbReference type="Pfam" id="PF11893">
    <property type="entry name" value="DUF3413"/>
    <property type="match status" value="1"/>
</dbReference>
<dbReference type="InterPro" id="IPR024588">
    <property type="entry name" value="YejM_N"/>
</dbReference>
<protein>
    <submittedName>
        <fullName evidence="3">DUF3413 domain-containing protein</fullName>
    </submittedName>
</protein>
<dbReference type="Proteomes" id="UP000320359">
    <property type="component" value="Unassembled WGS sequence"/>
</dbReference>
<reference evidence="3 4" key="1">
    <citation type="submission" date="2019-07" db="EMBL/GenBank/DDBJ databases">
        <authorList>
            <person name="Yang M."/>
            <person name="Zhao D."/>
            <person name="Xiang H."/>
        </authorList>
    </citation>
    <scope>NUCLEOTIDE SEQUENCE [LARGE SCALE GENOMIC DNA]</scope>
    <source>
        <strain evidence="3 4">IM1326</strain>
    </source>
</reference>
<evidence type="ECO:0000313" key="3">
    <source>
        <dbReference type="EMBL" id="TRW49685.1"/>
    </source>
</evidence>
<keyword evidence="1" id="KW-0472">Membrane</keyword>
<keyword evidence="1" id="KW-0812">Transmembrane</keyword>
<feature type="transmembrane region" description="Helical" evidence="1">
    <location>
        <begin position="55"/>
        <end position="80"/>
    </location>
</feature>
<name>A0A552X3X2_9GAMM</name>
<accession>A0A552X3X2</accession>
<comment type="caution">
    <text evidence="3">The sequence shown here is derived from an EMBL/GenBank/DDBJ whole genome shotgun (WGS) entry which is preliminary data.</text>
</comment>
<organism evidence="3 4">
    <name type="scientific">Aliidiomarina halalkaliphila</name>
    <dbReference type="NCBI Taxonomy" id="2593535"/>
    <lineage>
        <taxon>Bacteria</taxon>
        <taxon>Pseudomonadati</taxon>
        <taxon>Pseudomonadota</taxon>
        <taxon>Gammaproteobacteria</taxon>
        <taxon>Alteromonadales</taxon>
        <taxon>Idiomarinaceae</taxon>
        <taxon>Aliidiomarina</taxon>
    </lineage>
</organism>
<evidence type="ECO:0000259" key="2">
    <source>
        <dbReference type="Pfam" id="PF11893"/>
    </source>
</evidence>
<keyword evidence="4" id="KW-1185">Reference proteome</keyword>
<gene>
    <name evidence="3" type="ORF">FM042_02150</name>
</gene>
<feature type="transmembrane region" description="Helical" evidence="1">
    <location>
        <begin position="12"/>
        <end position="35"/>
    </location>
</feature>
<dbReference type="RefSeq" id="WP_143234107.1">
    <property type="nucleotide sequence ID" value="NZ_VJWL01000001.1"/>
</dbReference>
<dbReference type="EMBL" id="VJWL01000001">
    <property type="protein sequence ID" value="TRW49685.1"/>
    <property type="molecule type" value="Genomic_DNA"/>
</dbReference>
<keyword evidence="1" id="KW-1133">Transmembrane helix</keyword>
<evidence type="ECO:0000256" key="1">
    <source>
        <dbReference type="SAM" id="Phobius"/>
    </source>
</evidence>
<feature type="transmembrane region" description="Helical" evidence="1">
    <location>
        <begin position="174"/>
        <end position="192"/>
    </location>
</feature>
<sequence>MGKNQHRDRIARLVSWGHWFTFWNIILCLLIGLLYVETALPAETWPAAGYLLISWLGHFAFLPFVIFIVLLFPFCILLPFSRVLRGYAAVIATIGVFALLFDVVFFRSYGFHLNTYSLAQLASDAENLLAGGSFLLLALIIFAFLFIFGSQLVLANISWKRLDSLQKGRYSKPVIAVFIMSFLASHSTHIWADAVLYTPITQQDDLFPLSYPTTAKTLMARHGWITVERYQSQRERLTGDETLAVNYPQAPLLCAREAQPGQTVIIAFDQISPELRIQINQHIPELTEFTGTHLGHRAQESALFSLLYGIPDLYKESLFDQNLKPAYWRVMADYNTPFVMQHSEHYDRSHFPEFLHEHLQSSQQLNQQVDGVLVRFVAADDAADVIEEVLALREQRDIRILITGLVNAHVQPLELNVAAPDRVQVPMWTFGIPLANRDLTHLDDIMPTILSFYMSCTDEFSAFTMGRNMLSSERVYPRAQSIRPFIYLFEGHQLTILDQNGELQLYNDRGELVPGGVPATPVFIQALRDLQRFGNQVE</sequence>
<dbReference type="OrthoDB" id="236686at2"/>
<feature type="domain" description="Inner membrane protein YejM N-terminal" evidence="2">
    <location>
        <begin position="4"/>
        <end position="254"/>
    </location>
</feature>
<feature type="transmembrane region" description="Helical" evidence="1">
    <location>
        <begin position="87"/>
        <end position="109"/>
    </location>
</feature>
<feature type="transmembrane region" description="Helical" evidence="1">
    <location>
        <begin position="129"/>
        <end position="154"/>
    </location>
</feature>
<dbReference type="AlphaFoldDB" id="A0A552X3X2"/>
<proteinExistence type="predicted"/>